<evidence type="ECO:0000256" key="3">
    <source>
        <dbReference type="ARBA" id="ARBA00023098"/>
    </source>
</evidence>
<sequence length="445" mass="47464" precursor="true">MRLAGIFLALLLASPLAARARALADGPALSAPGAYPVGVRTLILTNPDQPDLLASDLAAGKLARRDRVLPVTIWYPSTKPKAGAAQVRYMQPGATPDAPSVFYRAGGAYPDAAPVRGQHFPLVVLSHGYRNWATSFADLAENLASKGYVVASIEHRDLEPKTLSNPQLSFATTVITRVADQRFVIAELARRAGEGPLKGVYDPDDVALIGYSMGGFGALTTMGAGLDPQGPLYKLAPFGLLKPFSALDPGFAAGLPRNVKAMVALAPWGGAPPLRAWSAEGLAGVTVPTLLIVGDQDDVSGYDPGVAWLYANLTHADRRMLVYENARHNIALDGVTSAQTQSFEAIERHEEPVWRRDRILAINRHFITAFLDERLKGDAAHGAYLTVATARAADGTWPLAPGASVGDRFAAPNDAGTAQYWPGFQRRWALGLRLMHAAPDKAALK</sequence>
<keyword evidence="3" id="KW-0443">Lipid metabolism</keyword>
<evidence type="ECO:0000313" key="6">
    <source>
        <dbReference type="Proteomes" id="UP000013063"/>
    </source>
</evidence>
<proteinExistence type="predicted"/>
<dbReference type="InterPro" id="IPR029058">
    <property type="entry name" value="AB_hydrolase_fold"/>
</dbReference>
<gene>
    <name evidence="5" type="ORF">OR37_01531</name>
</gene>
<evidence type="ECO:0000256" key="1">
    <source>
        <dbReference type="ARBA" id="ARBA00022801"/>
    </source>
</evidence>
<keyword evidence="1" id="KW-0378">Hydrolase</keyword>
<accession>R0EKY4</accession>
<organism evidence="5 6">
    <name type="scientific">Caulobacter vibrioides OR37</name>
    <dbReference type="NCBI Taxonomy" id="1292034"/>
    <lineage>
        <taxon>Bacteria</taxon>
        <taxon>Pseudomonadati</taxon>
        <taxon>Pseudomonadota</taxon>
        <taxon>Alphaproteobacteria</taxon>
        <taxon>Caulobacterales</taxon>
        <taxon>Caulobacteraceae</taxon>
        <taxon>Caulobacter</taxon>
    </lineage>
</organism>
<feature type="chain" id="PRO_5004341155" description="Dienelactone hydrolase" evidence="4">
    <location>
        <begin position="21"/>
        <end position="445"/>
    </location>
</feature>
<evidence type="ECO:0000256" key="4">
    <source>
        <dbReference type="SAM" id="SignalP"/>
    </source>
</evidence>
<name>R0EKY4_CAUVI</name>
<dbReference type="EMBL" id="APMP01000006">
    <property type="protein sequence ID" value="ENZ82594.1"/>
    <property type="molecule type" value="Genomic_DNA"/>
</dbReference>
<keyword evidence="6" id="KW-1185">Reference proteome</keyword>
<comment type="caution">
    <text evidence="5">The sequence shown here is derived from an EMBL/GenBank/DDBJ whole genome shotgun (WGS) entry which is preliminary data.</text>
</comment>
<dbReference type="RefSeq" id="WP_004617742.1">
    <property type="nucleotide sequence ID" value="NZ_APMP01000006.1"/>
</dbReference>
<dbReference type="GO" id="GO:0016042">
    <property type="term" value="P:lipid catabolic process"/>
    <property type="evidence" value="ECO:0007669"/>
    <property type="project" value="UniProtKB-KW"/>
</dbReference>
<reference evidence="5 6" key="1">
    <citation type="journal article" date="2013" name="Genome Announc.">
        <title>Draft Genome Sequence for Caulobacter sp. Strain OR37, a Bacterium Tolerant to Heavy Metals.</title>
        <authorList>
            <person name="Utturkar S.M."/>
            <person name="Bollmann A."/>
            <person name="Brzoska R.M."/>
            <person name="Klingeman D.M."/>
            <person name="Epstein S.E."/>
            <person name="Palumbo A.V."/>
            <person name="Brown S.D."/>
        </authorList>
    </citation>
    <scope>NUCLEOTIDE SEQUENCE [LARGE SCALE GENOMIC DNA]</scope>
    <source>
        <strain evidence="5 6">OR37</strain>
    </source>
</reference>
<dbReference type="Pfam" id="PF03403">
    <property type="entry name" value="PAF-AH_p_II"/>
    <property type="match status" value="1"/>
</dbReference>
<evidence type="ECO:0008006" key="7">
    <source>
        <dbReference type="Google" id="ProtNLM"/>
    </source>
</evidence>
<evidence type="ECO:0000313" key="5">
    <source>
        <dbReference type="EMBL" id="ENZ82594.1"/>
    </source>
</evidence>
<dbReference type="STRING" id="1292034.OR37_01531"/>
<dbReference type="OrthoDB" id="9814760at2"/>
<dbReference type="eggNOG" id="COG4188">
    <property type="taxonomic scope" value="Bacteria"/>
</dbReference>
<keyword evidence="4" id="KW-0732">Signal</keyword>
<dbReference type="PANTHER" id="PTHR10272:SF0">
    <property type="entry name" value="PLATELET-ACTIVATING FACTOR ACETYLHYDROLASE"/>
    <property type="match status" value="1"/>
</dbReference>
<keyword evidence="2" id="KW-0442">Lipid degradation</keyword>
<dbReference type="PANTHER" id="PTHR10272">
    <property type="entry name" value="PLATELET-ACTIVATING FACTOR ACETYLHYDROLASE"/>
    <property type="match status" value="1"/>
</dbReference>
<dbReference type="AlphaFoldDB" id="R0EKY4"/>
<dbReference type="Proteomes" id="UP000013063">
    <property type="component" value="Unassembled WGS sequence"/>
</dbReference>
<feature type="signal peptide" evidence="4">
    <location>
        <begin position="1"/>
        <end position="20"/>
    </location>
</feature>
<dbReference type="PATRIC" id="fig|1292034.3.peg.1515"/>
<dbReference type="Gene3D" id="3.40.50.1820">
    <property type="entry name" value="alpha/beta hydrolase"/>
    <property type="match status" value="1"/>
</dbReference>
<dbReference type="GO" id="GO:0003847">
    <property type="term" value="F:1-alkyl-2-acetylglycerophosphocholine esterase activity"/>
    <property type="evidence" value="ECO:0007669"/>
    <property type="project" value="TreeGrafter"/>
</dbReference>
<dbReference type="SUPFAM" id="SSF53474">
    <property type="entry name" value="alpha/beta-Hydrolases"/>
    <property type="match status" value="1"/>
</dbReference>
<protein>
    <recommendedName>
        <fullName evidence="7">Dienelactone hydrolase</fullName>
    </recommendedName>
</protein>
<evidence type="ECO:0000256" key="2">
    <source>
        <dbReference type="ARBA" id="ARBA00022963"/>
    </source>
</evidence>